<evidence type="ECO:0000256" key="3">
    <source>
        <dbReference type="ARBA" id="ARBA00023163"/>
    </source>
</evidence>
<name>A0A1I2E7T2_9RHOB</name>
<dbReference type="CDD" id="cd00090">
    <property type="entry name" value="HTH_ARSR"/>
    <property type="match status" value="1"/>
</dbReference>
<dbReference type="InterPro" id="IPR001845">
    <property type="entry name" value="HTH_ArsR_DNA-bd_dom"/>
</dbReference>
<dbReference type="Pfam" id="PF01022">
    <property type="entry name" value="HTH_5"/>
    <property type="match status" value="1"/>
</dbReference>
<evidence type="ECO:0000256" key="1">
    <source>
        <dbReference type="ARBA" id="ARBA00023015"/>
    </source>
</evidence>
<dbReference type="PRINTS" id="PR00778">
    <property type="entry name" value="HTHARSR"/>
</dbReference>
<keyword evidence="6" id="KW-1185">Reference proteome</keyword>
<sequence>MTQIDDFLDGDIKGAAALMRSLASESRLEILCRLQESERSVGELAQVCGLSQSSMSQQLKLLKDAGLVEGRRDRQTIYYAVKSREVAAVLETLHRLYCARDEQAGDLRDAAP</sequence>
<feature type="domain" description="HTH arsR-type" evidence="4">
    <location>
        <begin position="7"/>
        <end position="101"/>
    </location>
</feature>
<organism evidence="5 6">
    <name type="scientific">Sulfitobacter brevis</name>
    <dbReference type="NCBI Taxonomy" id="74348"/>
    <lineage>
        <taxon>Bacteria</taxon>
        <taxon>Pseudomonadati</taxon>
        <taxon>Pseudomonadota</taxon>
        <taxon>Alphaproteobacteria</taxon>
        <taxon>Rhodobacterales</taxon>
        <taxon>Roseobacteraceae</taxon>
        <taxon>Sulfitobacter</taxon>
    </lineage>
</organism>
<dbReference type="GO" id="GO:0003677">
    <property type="term" value="F:DNA binding"/>
    <property type="evidence" value="ECO:0007669"/>
    <property type="project" value="UniProtKB-KW"/>
</dbReference>
<keyword evidence="1" id="KW-0805">Transcription regulation</keyword>
<dbReference type="InterPro" id="IPR011991">
    <property type="entry name" value="ArsR-like_HTH"/>
</dbReference>
<dbReference type="Gene3D" id="1.10.10.10">
    <property type="entry name" value="Winged helix-like DNA-binding domain superfamily/Winged helix DNA-binding domain"/>
    <property type="match status" value="1"/>
</dbReference>
<keyword evidence="3" id="KW-0804">Transcription</keyword>
<dbReference type="EMBL" id="FOMW01000011">
    <property type="protein sequence ID" value="SFE88686.1"/>
    <property type="molecule type" value="Genomic_DNA"/>
</dbReference>
<dbReference type="OrthoDB" id="194599at2"/>
<dbReference type="RefSeq" id="WP_093924786.1">
    <property type="nucleotide sequence ID" value="NZ_FOMW01000011.1"/>
</dbReference>
<dbReference type="Proteomes" id="UP000198977">
    <property type="component" value="Unassembled WGS sequence"/>
</dbReference>
<accession>A0A1I2E7T2</accession>
<evidence type="ECO:0000256" key="2">
    <source>
        <dbReference type="ARBA" id="ARBA00023125"/>
    </source>
</evidence>
<dbReference type="SUPFAM" id="SSF46785">
    <property type="entry name" value="Winged helix' DNA-binding domain"/>
    <property type="match status" value="1"/>
</dbReference>
<dbReference type="InterPro" id="IPR036388">
    <property type="entry name" value="WH-like_DNA-bd_sf"/>
</dbReference>
<dbReference type="SMART" id="SM00418">
    <property type="entry name" value="HTH_ARSR"/>
    <property type="match status" value="1"/>
</dbReference>
<dbReference type="GO" id="GO:0003700">
    <property type="term" value="F:DNA-binding transcription factor activity"/>
    <property type="evidence" value="ECO:0007669"/>
    <property type="project" value="InterPro"/>
</dbReference>
<gene>
    <name evidence="5" type="ORF">SAMN04488523_111144</name>
</gene>
<dbReference type="PROSITE" id="PS50987">
    <property type="entry name" value="HTH_ARSR_2"/>
    <property type="match status" value="1"/>
</dbReference>
<reference evidence="5 6" key="1">
    <citation type="submission" date="2016-10" db="EMBL/GenBank/DDBJ databases">
        <authorList>
            <person name="de Groot N.N."/>
        </authorList>
    </citation>
    <scope>NUCLEOTIDE SEQUENCE [LARGE SCALE GENOMIC DNA]</scope>
    <source>
        <strain evidence="5 6">DSM 11443</strain>
    </source>
</reference>
<proteinExistence type="predicted"/>
<dbReference type="InterPro" id="IPR051011">
    <property type="entry name" value="Metal_resp_trans_reg"/>
</dbReference>
<evidence type="ECO:0000259" key="4">
    <source>
        <dbReference type="PROSITE" id="PS50987"/>
    </source>
</evidence>
<evidence type="ECO:0000313" key="5">
    <source>
        <dbReference type="EMBL" id="SFE88686.1"/>
    </source>
</evidence>
<evidence type="ECO:0000313" key="6">
    <source>
        <dbReference type="Proteomes" id="UP000198977"/>
    </source>
</evidence>
<keyword evidence="2" id="KW-0238">DNA-binding</keyword>
<dbReference type="AlphaFoldDB" id="A0A1I2E7T2"/>
<protein>
    <submittedName>
        <fullName evidence="5">Transcriptional regulator, ArsR family</fullName>
    </submittedName>
</protein>
<dbReference type="InterPro" id="IPR036390">
    <property type="entry name" value="WH_DNA-bd_sf"/>
</dbReference>
<dbReference type="NCBIfam" id="NF033788">
    <property type="entry name" value="HTH_metalloreg"/>
    <property type="match status" value="1"/>
</dbReference>
<dbReference type="PANTHER" id="PTHR43132:SF2">
    <property type="entry name" value="ARSENICAL RESISTANCE OPERON REPRESSOR ARSR-RELATED"/>
    <property type="match status" value="1"/>
</dbReference>
<dbReference type="STRING" id="74348.SAMN04488523_111144"/>
<dbReference type="PANTHER" id="PTHR43132">
    <property type="entry name" value="ARSENICAL RESISTANCE OPERON REPRESSOR ARSR-RELATED"/>
    <property type="match status" value="1"/>
</dbReference>